<dbReference type="Proteomes" id="UP000190774">
    <property type="component" value="Unassembled WGS sequence"/>
</dbReference>
<proteinExistence type="predicted"/>
<dbReference type="EMBL" id="FUYE01000028">
    <property type="protein sequence ID" value="SKB08579.1"/>
    <property type="molecule type" value="Genomic_DNA"/>
</dbReference>
<evidence type="ECO:0000313" key="1">
    <source>
        <dbReference type="EMBL" id="SKB08579.1"/>
    </source>
</evidence>
<organism evidence="1 2">
    <name type="scientific">Prosthecobacter debontii</name>
    <dbReference type="NCBI Taxonomy" id="48467"/>
    <lineage>
        <taxon>Bacteria</taxon>
        <taxon>Pseudomonadati</taxon>
        <taxon>Verrucomicrobiota</taxon>
        <taxon>Verrucomicrobiia</taxon>
        <taxon>Verrucomicrobiales</taxon>
        <taxon>Verrucomicrobiaceae</taxon>
        <taxon>Prosthecobacter</taxon>
    </lineage>
</organism>
<gene>
    <name evidence="1" type="ORF">SAMN02745166_04971</name>
</gene>
<dbReference type="OrthoDB" id="195190at2"/>
<name>A0A1T4Z3F3_9BACT</name>
<accession>A0A1T4Z3F3</accession>
<sequence length="206" mass="23070">MNTEEIQDALNWVRQETDLNTKALLLSGLVSELFRQQGFEPVVVGGSAIEFYTDGAYMSGDTDICWTGIRTPKREECAAVMAQIPGAKPHGGKSWQIENLWIDLLGEINYLAEKELAKIQTPVGFVVLIPIEDLLVGRVYAARKWTGYNEEDDDCAKKLMTSVLSQSVAFDWDEALKIANSPKYRCEAELLAVRKEVEQELAKPQD</sequence>
<evidence type="ECO:0008006" key="3">
    <source>
        <dbReference type="Google" id="ProtNLM"/>
    </source>
</evidence>
<dbReference type="RefSeq" id="WP_078816082.1">
    <property type="nucleotide sequence ID" value="NZ_FUYE01000028.1"/>
</dbReference>
<evidence type="ECO:0000313" key="2">
    <source>
        <dbReference type="Proteomes" id="UP000190774"/>
    </source>
</evidence>
<dbReference type="AlphaFoldDB" id="A0A1T4Z3F3"/>
<reference evidence="2" key="1">
    <citation type="submission" date="2017-02" db="EMBL/GenBank/DDBJ databases">
        <authorList>
            <person name="Varghese N."/>
            <person name="Submissions S."/>
        </authorList>
    </citation>
    <scope>NUCLEOTIDE SEQUENCE [LARGE SCALE GENOMIC DNA]</scope>
    <source>
        <strain evidence="2">ATCC 700200</strain>
    </source>
</reference>
<keyword evidence="2" id="KW-1185">Reference proteome</keyword>
<dbReference type="STRING" id="48467.SAMN02745166_04971"/>
<protein>
    <recommendedName>
        <fullName evidence="3">Nucleotidyltransferase</fullName>
    </recommendedName>
</protein>